<sequence>MREFYKKASFVFVGGFTQGLGMGMFLFPHAIPSGGAGGIAVLFHYFFQINMGLALWIVNFSMLLLAIKYLGNSSTLWTMVAMTVTSMSVYFFQNILDITLGNTWIDLILGSLFLGLGIGLLLREGVSNGGVGVIALIFANTRGILPGKTLLWLNGIIFVIIAFIVRWEIIIQALISQWLATKMVDRVFKSRRYR</sequence>
<dbReference type="InterPro" id="IPR003740">
    <property type="entry name" value="YitT"/>
</dbReference>
<dbReference type="PANTHER" id="PTHR33545:SF9">
    <property type="entry name" value="UPF0750 MEMBRANE PROTEIN YITE"/>
    <property type="match status" value="1"/>
</dbReference>
<feature type="transmembrane region" description="Helical" evidence="6">
    <location>
        <begin position="104"/>
        <end position="122"/>
    </location>
</feature>
<evidence type="ECO:0000256" key="6">
    <source>
        <dbReference type="SAM" id="Phobius"/>
    </source>
</evidence>
<keyword evidence="4 6" id="KW-1133">Transmembrane helix</keyword>
<evidence type="ECO:0000313" key="8">
    <source>
        <dbReference type="Proteomes" id="UP001234495"/>
    </source>
</evidence>
<feature type="transmembrane region" description="Helical" evidence="6">
    <location>
        <begin position="129"/>
        <end position="145"/>
    </location>
</feature>
<dbReference type="Pfam" id="PF02588">
    <property type="entry name" value="YitT_membrane"/>
    <property type="match status" value="1"/>
</dbReference>
<comment type="caution">
    <text evidence="7">The sequence shown here is derived from an EMBL/GenBank/DDBJ whole genome shotgun (WGS) entry which is preliminary data.</text>
</comment>
<keyword evidence="8" id="KW-1185">Reference proteome</keyword>
<evidence type="ECO:0000256" key="4">
    <source>
        <dbReference type="ARBA" id="ARBA00022989"/>
    </source>
</evidence>
<evidence type="ECO:0000313" key="7">
    <source>
        <dbReference type="EMBL" id="MDQ0232552.1"/>
    </source>
</evidence>
<organism evidence="7 8">
    <name type="scientific">Metabacillus malikii</name>
    <dbReference type="NCBI Taxonomy" id="1504265"/>
    <lineage>
        <taxon>Bacteria</taxon>
        <taxon>Bacillati</taxon>
        <taxon>Bacillota</taxon>
        <taxon>Bacilli</taxon>
        <taxon>Bacillales</taxon>
        <taxon>Bacillaceae</taxon>
        <taxon>Metabacillus</taxon>
    </lineage>
</organism>
<keyword evidence="5 6" id="KW-0472">Membrane</keyword>
<feature type="transmembrane region" description="Helical" evidence="6">
    <location>
        <begin position="74"/>
        <end position="92"/>
    </location>
</feature>
<dbReference type="RefSeq" id="WP_307344646.1">
    <property type="nucleotide sequence ID" value="NZ_JAUSUD010000022.1"/>
</dbReference>
<keyword evidence="3 6" id="KW-0812">Transmembrane</keyword>
<evidence type="ECO:0000256" key="5">
    <source>
        <dbReference type="ARBA" id="ARBA00023136"/>
    </source>
</evidence>
<feature type="transmembrane region" description="Helical" evidence="6">
    <location>
        <begin position="43"/>
        <end position="67"/>
    </location>
</feature>
<feature type="transmembrane region" description="Helical" evidence="6">
    <location>
        <begin position="151"/>
        <end position="175"/>
    </location>
</feature>
<dbReference type="EMBL" id="JAUSUD010000022">
    <property type="protein sequence ID" value="MDQ0232552.1"/>
    <property type="molecule type" value="Genomic_DNA"/>
</dbReference>
<reference evidence="7 8" key="1">
    <citation type="submission" date="2023-07" db="EMBL/GenBank/DDBJ databases">
        <title>Genomic Encyclopedia of Type Strains, Phase IV (KMG-IV): sequencing the most valuable type-strain genomes for metagenomic binning, comparative biology and taxonomic classification.</title>
        <authorList>
            <person name="Goeker M."/>
        </authorList>
    </citation>
    <scope>NUCLEOTIDE SEQUENCE [LARGE SCALE GENOMIC DNA]</scope>
    <source>
        <strain evidence="7 8">DSM 29005</strain>
    </source>
</reference>
<keyword evidence="2" id="KW-1003">Cell membrane</keyword>
<dbReference type="PANTHER" id="PTHR33545">
    <property type="entry name" value="UPF0750 MEMBRANE PROTEIN YITT-RELATED"/>
    <property type="match status" value="1"/>
</dbReference>
<proteinExistence type="predicted"/>
<name>A0ABT9ZL92_9BACI</name>
<comment type="subcellular location">
    <subcellularLocation>
        <location evidence="1">Cell membrane</location>
        <topology evidence="1">Multi-pass membrane protein</topology>
    </subcellularLocation>
</comment>
<gene>
    <name evidence="7" type="ORF">J2S19_003874</name>
</gene>
<dbReference type="Proteomes" id="UP001234495">
    <property type="component" value="Unassembled WGS sequence"/>
</dbReference>
<evidence type="ECO:0000256" key="1">
    <source>
        <dbReference type="ARBA" id="ARBA00004651"/>
    </source>
</evidence>
<protein>
    <submittedName>
        <fullName evidence="7">Uncharacterized membrane-anchored protein YitT (DUF2179 family)</fullName>
    </submittedName>
</protein>
<evidence type="ECO:0000256" key="2">
    <source>
        <dbReference type="ARBA" id="ARBA00022475"/>
    </source>
</evidence>
<accession>A0ABT9ZL92</accession>
<evidence type="ECO:0000256" key="3">
    <source>
        <dbReference type="ARBA" id="ARBA00022692"/>
    </source>
</evidence>
<feature type="transmembrane region" description="Helical" evidence="6">
    <location>
        <begin position="12"/>
        <end position="31"/>
    </location>
</feature>
<dbReference type="InterPro" id="IPR051461">
    <property type="entry name" value="UPF0750_membrane"/>
</dbReference>